<reference evidence="2" key="1">
    <citation type="submission" date="2023-07" db="EMBL/GenBank/DDBJ databases">
        <title>draft genome sequence of fig (Ficus carica).</title>
        <authorList>
            <person name="Takahashi T."/>
            <person name="Nishimura K."/>
        </authorList>
    </citation>
    <scope>NUCLEOTIDE SEQUENCE</scope>
</reference>
<comment type="caution">
    <text evidence="2">The sequence shown here is derived from an EMBL/GenBank/DDBJ whole genome shotgun (WGS) entry which is preliminary data.</text>
</comment>
<name>A0AA88DF52_FICCA</name>
<dbReference type="EMBL" id="BTGU01000006">
    <property type="protein sequence ID" value="GMN36249.1"/>
    <property type="molecule type" value="Genomic_DNA"/>
</dbReference>
<evidence type="ECO:0000313" key="3">
    <source>
        <dbReference type="Proteomes" id="UP001187192"/>
    </source>
</evidence>
<dbReference type="InterPro" id="IPR026960">
    <property type="entry name" value="RVT-Znf"/>
</dbReference>
<accession>A0AA88DF52</accession>
<keyword evidence="3" id="KW-1185">Reference proteome</keyword>
<sequence length="167" mass="19029">MEDKQVACGSGRNSEVFWWRKLWSARVPSKVKITVWQTFHRALAARSHLARRGVTVDLNCPRCGDMEEDSCHALWLCPAVWEIWMQSAIGGILERFKGGPISAFYLHAATHCHKDDFDVFYEIVKPKQVVSKHKWKAPEHGYVKLTVEVAIDYAICFIGIGVVARDD</sequence>
<dbReference type="Proteomes" id="UP001187192">
    <property type="component" value="Unassembled WGS sequence"/>
</dbReference>
<protein>
    <recommendedName>
        <fullName evidence="1">Reverse transcriptase zinc-binding domain-containing protein</fullName>
    </recommendedName>
</protein>
<gene>
    <name evidence="2" type="ORF">TIFTF001_005873</name>
</gene>
<proteinExistence type="predicted"/>
<evidence type="ECO:0000313" key="2">
    <source>
        <dbReference type="EMBL" id="GMN36249.1"/>
    </source>
</evidence>
<organism evidence="2 3">
    <name type="scientific">Ficus carica</name>
    <name type="common">Common fig</name>
    <dbReference type="NCBI Taxonomy" id="3494"/>
    <lineage>
        <taxon>Eukaryota</taxon>
        <taxon>Viridiplantae</taxon>
        <taxon>Streptophyta</taxon>
        <taxon>Embryophyta</taxon>
        <taxon>Tracheophyta</taxon>
        <taxon>Spermatophyta</taxon>
        <taxon>Magnoliopsida</taxon>
        <taxon>eudicotyledons</taxon>
        <taxon>Gunneridae</taxon>
        <taxon>Pentapetalae</taxon>
        <taxon>rosids</taxon>
        <taxon>fabids</taxon>
        <taxon>Rosales</taxon>
        <taxon>Moraceae</taxon>
        <taxon>Ficeae</taxon>
        <taxon>Ficus</taxon>
    </lineage>
</organism>
<feature type="domain" description="Reverse transcriptase zinc-binding" evidence="1">
    <location>
        <begin position="12"/>
        <end position="84"/>
    </location>
</feature>
<dbReference type="Pfam" id="PF13966">
    <property type="entry name" value="zf-RVT"/>
    <property type="match status" value="1"/>
</dbReference>
<evidence type="ECO:0000259" key="1">
    <source>
        <dbReference type="Pfam" id="PF13966"/>
    </source>
</evidence>
<dbReference type="AlphaFoldDB" id="A0AA88DF52"/>